<dbReference type="InterPro" id="IPR001129">
    <property type="entry name" value="Membr-assoc_MAPEG"/>
</dbReference>
<protein>
    <recommendedName>
        <fullName evidence="8">MAPEG family protein</fullName>
    </recommendedName>
</protein>
<accession>A0A2A4MPM2</accession>
<dbReference type="GO" id="GO:0016020">
    <property type="term" value="C:membrane"/>
    <property type="evidence" value="ECO:0007669"/>
    <property type="project" value="UniProtKB-SubCell"/>
</dbReference>
<dbReference type="PANTHER" id="PTHR10250:SF15">
    <property type="entry name" value="MICROSOMAL GLUTATHIONE S-TRANSFERASE-RELATED"/>
    <property type="match status" value="1"/>
</dbReference>
<evidence type="ECO:0000256" key="3">
    <source>
        <dbReference type="ARBA" id="ARBA00022989"/>
    </source>
</evidence>
<evidence type="ECO:0000256" key="4">
    <source>
        <dbReference type="ARBA" id="ARBA00023136"/>
    </source>
</evidence>
<dbReference type="Pfam" id="PF01124">
    <property type="entry name" value="MAPEG"/>
    <property type="match status" value="1"/>
</dbReference>
<dbReference type="GO" id="GO:0006691">
    <property type="term" value="P:leukotriene metabolic process"/>
    <property type="evidence" value="ECO:0007669"/>
    <property type="project" value="UniProtKB-ARBA"/>
</dbReference>
<feature type="transmembrane region" description="Helical" evidence="5">
    <location>
        <begin position="52"/>
        <end position="70"/>
    </location>
</feature>
<comment type="caution">
    <text evidence="6">The sequence shown here is derived from an EMBL/GenBank/DDBJ whole genome shotgun (WGS) entry which is preliminary data.</text>
</comment>
<keyword evidence="4 5" id="KW-0472">Membrane</keyword>
<name>A0A2A4MPM2_9GAMM</name>
<evidence type="ECO:0000256" key="2">
    <source>
        <dbReference type="ARBA" id="ARBA00022692"/>
    </source>
</evidence>
<evidence type="ECO:0000313" key="6">
    <source>
        <dbReference type="EMBL" id="PCH61707.1"/>
    </source>
</evidence>
<dbReference type="PANTHER" id="PTHR10250">
    <property type="entry name" value="MICROSOMAL GLUTATHIONE S-TRANSFERASE"/>
    <property type="match status" value="1"/>
</dbReference>
<dbReference type="InterPro" id="IPR023352">
    <property type="entry name" value="MAPEG-like_dom_sf"/>
</dbReference>
<dbReference type="AlphaFoldDB" id="A0A2A4MPM2"/>
<evidence type="ECO:0000313" key="7">
    <source>
        <dbReference type="Proteomes" id="UP000218172"/>
    </source>
</evidence>
<comment type="subcellular location">
    <subcellularLocation>
        <location evidence="1">Membrane</location>
        <topology evidence="1">Multi-pass membrane protein</topology>
    </subcellularLocation>
</comment>
<keyword evidence="2 5" id="KW-0812">Transmembrane</keyword>
<keyword evidence="3 5" id="KW-1133">Transmembrane helix</keyword>
<feature type="transmembrane region" description="Helical" evidence="5">
    <location>
        <begin position="106"/>
        <end position="126"/>
    </location>
</feature>
<dbReference type="GO" id="GO:0004602">
    <property type="term" value="F:glutathione peroxidase activity"/>
    <property type="evidence" value="ECO:0007669"/>
    <property type="project" value="TreeGrafter"/>
</dbReference>
<reference evidence="7" key="1">
    <citation type="submission" date="2017-08" db="EMBL/GenBank/DDBJ databases">
        <title>A dynamic microbial community with high functional redundancy inhabits the cold, oxic subseafloor aquifer.</title>
        <authorList>
            <person name="Tully B.J."/>
            <person name="Wheat C.G."/>
            <person name="Glazer B.T."/>
            <person name="Huber J.A."/>
        </authorList>
    </citation>
    <scope>NUCLEOTIDE SEQUENCE [LARGE SCALE GENOMIC DNA]</scope>
</reference>
<dbReference type="GO" id="GO:0004364">
    <property type="term" value="F:glutathione transferase activity"/>
    <property type="evidence" value="ECO:0007669"/>
    <property type="project" value="TreeGrafter"/>
</dbReference>
<dbReference type="Gene3D" id="1.20.120.550">
    <property type="entry name" value="Membrane associated eicosanoid/glutathione metabolism-like domain"/>
    <property type="match status" value="1"/>
</dbReference>
<dbReference type="Proteomes" id="UP000218172">
    <property type="component" value="Unassembled WGS sequence"/>
</dbReference>
<proteinExistence type="predicted"/>
<dbReference type="EMBL" id="NVQR01000063">
    <property type="protein sequence ID" value="PCH61707.1"/>
    <property type="molecule type" value="Genomic_DNA"/>
</dbReference>
<feature type="transmembrane region" description="Helical" evidence="5">
    <location>
        <begin position="6"/>
        <end position="23"/>
    </location>
</feature>
<dbReference type="SUPFAM" id="SSF161084">
    <property type="entry name" value="MAPEG domain-like"/>
    <property type="match status" value="1"/>
</dbReference>
<dbReference type="InterPro" id="IPR050997">
    <property type="entry name" value="MAPEG"/>
</dbReference>
<organism evidence="6 7">
    <name type="scientific">SAR86 cluster bacterium</name>
    <dbReference type="NCBI Taxonomy" id="2030880"/>
    <lineage>
        <taxon>Bacteria</taxon>
        <taxon>Pseudomonadati</taxon>
        <taxon>Pseudomonadota</taxon>
        <taxon>Gammaproteobacteria</taxon>
        <taxon>SAR86 cluster</taxon>
    </lineage>
</organism>
<gene>
    <name evidence="6" type="ORF">COC19_04530</name>
</gene>
<evidence type="ECO:0008006" key="8">
    <source>
        <dbReference type="Google" id="ProtNLM"/>
    </source>
</evidence>
<evidence type="ECO:0000256" key="5">
    <source>
        <dbReference type="SAM" id="Phobius"/>
    </source>
</evidence>
<evidence type="ECO:0000256" key="1">
    <source>
        <dbReference type="ARBA" id="ARBA00004141"/>
    </source>
</evidence>
<feature type="transmembrane region" description="Helical" evidence="5">
    <location>
        <begin position="76"/>
        <end position="94"/>
    </location>
</feature>
<sequence length="127" mass="13709">MELVSIVIFMALIEYLVFGGFVGKARVTYDIPAPATTGNEIFERYFRVHQNTLESLIVFIPAIIGFATYVHNEVAAILGVGFIIGRVLYFRGYVKNPKSRAAGSAIGGLSLVILLLGGLIGAVIAYL</sequence>